<protein>
    <submittedName>
        <fullName evidence="1">Uncharacterized protein</fullName>
    </submittedName>
</protein>
<sequence>MLWNQRRPVSETEQATQTLKAAHDLERAAAHLRVAAAHLQAAEVPRYAAQLAGRGHLLRAHTVLDGLAVARAAHSHLLTDEGY</sequence>
<reference evidence="2" key="1">
    <citation type="journal article" date="2019" name="Int. J. Syst. Evol. Microbiol.">
        <title>The Global Catalogue of Microorganisms (GCM) 10K type strain sequencing project: providing services to taxonomists for standard genome sequencing and annotation.</title>
        <authorList>
            <consortium name="The Broad Institute Genomics Platform"/>
            <consortium name="The Broad Institute Genome Sequencing Center for Infectious Disease"/>
            <person name="Wu L."/>
            <person name="Ma J."/>
        </authorList>
    </citation>
    <scope>NUCLEOTIDE SEQUENCE [LARGE SCALE GENOMIC DNA]</scope>
    <source>
        <strain evidence="2">CCUG 63830</strain>
    </source>
</reference>
<dbReference type="Proteomes" id="UP001596317">
    <property type="component" value="Unassembled WGS sequence"/>
</dbReference>
<gene>
    <name evidence="1" type="ORF">ACFP90_16650</name>
</gene>
<accession>A0ABW1ZMN1</accession>
<evidence type="ECO:0000313" key="2">
    <source>
        <dbReference type="Proteomes" id="UP001596317"/>
    </source>
</evidence>
<comment type="caution">
    <text evidence="1">The sequence shown here is derived from an EMBL/GenBank/DDBJ whole genome shotgun (WGS) entry which is preliminary data.</text>
</comment>
<name>A0ABW1ZMN1_9DEIO</name>
<organism evidence="1 2">
    <name type="scientific">Deinococcus multiflagellatus</name>
    <dbReference type="NCBI Taxonomy" id="1656887"/>
    <lineage>
        <taxon>Bacteria</taxon>
        <taxon>Thermotogati</taxon>
        <taxon>Deinococcota</taxon>
        <taxon>Deinococci</taxon>
        <taxon>Deinococcales</taxon>
        <taxon>Deinococcaceae</taxon>
        <taxon>Deinococcus</taxon>
    </lineage>
</organism>
<evidence type="ECO:0000313" key="1">
    <source>
        <dbReference type="EMBL" id="MFC6661778.1"/>
    </source>
</evidence>
<dbReference type="EMBL" id="JBHSWB010000001">
    <property type="protein sequence ID" value="MFC6661778.1"/>
    <property type="molecule type" value="Genomic_DNA"/>
</dbReference>
<dbReference type="RefSeq" id="WP_224609262.1">
    <property type="nucleotide sequence ID" value="NZ_JAIQXV010000010.1"/>
</dbReference>
<proteinExistence type="predicted"/>
<keyword evidence="2" id="KW-1185">Reference proteome</keyword>